<comment type="caution">
    <text evidence="1">The sequence shown here is derived from an EMBL/GenBank/DDBJ whole genome shotgun (WGS) entry which is preliminary data.</text>
</comment>
<dbReference type="RefSeq" id="WP_063730065.1">
    <property type="nucleotide sequence ID" value="NZ_CP018209.1"/>
</dbReference>
<dbReference type="AlphaFoldDB" id="A0AB34Y4P5"/>
<dbReference type="EMBL" id="LUWI01000010">
    <property type="protein sequence ID" value="KZU07268.1"/>
    <property type="molecule type" value="Genomic_DNA"/>
</dbReference>
<protein>
    <submittedName>
        <fullName evidence="1">Prophage Lp1 protein 31</fullName>
    </submittedName>
</protein>
<dbReference type="InterPro" id="IPR012865">
    <property type="entry name" value="DUF1642"/>
</dbReference>
<dbReference type="Proteomes" id="UP000076989">
    <property type="component" value="Unassembled WGS sequence"/>
</dbReference>
<dbReference type="Pfam" id="PF07852">
    <property type="entry name" value="DUF1642"/>
    <property type="match status" value="1"/>
</dbReference>
<proteinExistence type="predicted"/>
<gene>
    <name evidence="1" type="ORF">Nizo2260_0809</name>
</gene>
<evidence type="ECO:0000313" key="2">
    <source>
        <dbReference type="Proteomes" id="UP000076989"/>
    </source>
</evidence>
<evidence type="ECO:0000313" key="1">
    <source>
        <dbReference type="EMBL" id="KZU07268.1"/>
    </source>
</evidence>
<sequence>MKFYRKQPIEAEQFDGSNEMVDKYELIDAGTMLGTHHSPELYLTGSGKVYVGDWIATGINGKHWLITDGVFKKEYAELPVVPKAVADWIEKCKHDGTSVGDMLCSERRPEKMRDWMALTPGTYEFNQKKYTECQNFVARAWLDGYVVEEEK</sequence>
<accession>A0AB34Y4P5</accession>
<organism evidence="1 2">
    <name type="scientific">Lactiplantibacillus plantarum</name>
    <name type="common">Lactobacillus plantarum</name>
    <dbReference type="NCBI Taxonomy" id="1590"/>
    <lineage>
        <taxon>Bacteria</taxon>
        <taxon>Bacillati</taxon>
        <taxon>Bacillota</taxon>
        <taxon>Bacilli</taxon>
        <taxon>Lactobacillales</taxon>
        <taxon>Lactobacillaceae</taxon>
        <taxon>Lactiplantibacillus</taxon>
    </lineage>
</organism>
<name>A0AB34Y4P5_LACPN</name>
<reference evidence="1 2" key="1">
    <citation type="submission" date="2016-03" db="EMBL/GenBank/DDBJ databases">
        <title>Comparative genomics of 54 Lactobacillus plantarum strains reveals genomic uncoupling from niche constraints.</title>
        <authorList>
            <person name="Martino M.E."/>
        </authorList>
    </citation>
    <scope>NUCLEOTIDE SEQUENCE [LARGE SCALE GENOMIC DNA]</scope>
    <source>
        <strain evidence="1 2">Nizo2260</strain>
    </source>
</reference>